<dbReference type="Gene3D" id="1.25.40.10">
    <property type="entry name" value="Tetratricopeptide repeat domain"/>
    <property type="match status" value="2"/>
</dbReference>
<dbReference type="RefSeq" id="WP_343759768.1">
    <property type="nucleotide sequence ID" value="NZ_BAAAEM010000003.1"/>
</dbReference>
<dbReference type="PANTHER" id="PTHR12558:SF44">
    <property type="entry name" value="TETRATRICOPEPTIDE REPEAT-CONTAINING PROTEIN"/>
    <property type="match status" value="1"/>
</dbReference>
<dbReference type="SUPFAM" id="SSF48452">
    <property type="entry name" value="TPR-like"/>
    <property type="match status" value="2"/>
</dbReference>
<evidence type="ECO:0000313" key="1">
    <source>
        <dbReference type="EMBL" id="GAA0482231.1"/>
    </source>
</evidence>
<dbReference type="InterPro" id="IPR011990">
    <property type="entry name" value="TPR-like_helical_dom_sf"/>
</dbReference>
<evidence type="ECO:0008006" key="3">
    <source>
        <dbReference type="Google" id="ProtNLM"/>
    </source>
</evidence>
<evidence type="ECO:0000313" key="2">
    <source>
        <dbReference type="Proteomes" id="UP001500713"/>
    </source>
</evidence>
<reference evidence="1 2" key="1">
    <citation type="journal article" date="2019" name="Int. J. Syst. Evol. Microbiol.">
        <title>The Global Catalogue of Microorganisms (GCM) 10K type strain sequencing project: providing services to taxonomists for standard genome sequencing and annotation.</title>
        <authorList>
            <consortium name="The Broad Institute Genomics Platform"/>
            <consortium name="The Broad Institute Genome Sequencing Center for Infectious Disease"/>
            <person name="Wu L."/>
            <person name="Ma J."/>
        </authorList>
    </citation>
    <scope>NUCLEOTIDE SEQUENCE [LARGE SCALE GENOMIC DNA]</scope>
    <source>
        <strain evidence="1 2">JCM 14162</strain>
    </source>
</reference>
<dbReference type="SMART" id="SM00028">
    <property type="entry name" value="TPR"/>
    <property type="match status" value="3"/>
</dbReference>
<comment type="caution">
    <text evidence="1">The sequence shown here is derived from an EMBL/GenBank/DDBJ whole genome shotgun (WGS) entry which is preliminary data.</text>
</comment>
<sequence>MLSLTLPIRRIPTWILVGFLSIGLNGCDSASENAAQAGLEAQQLFDQKNYYGARKAISEALAARDDDPKLHLLKGRIELASGRPTDAYLAYSDALSLEATNAEALQAVSQLGLRTGHLREAERAADTMLSFSPELPEALLTKGLVALVRRKHKDALGYANRILAVRPGDEAGTILKARTLALTNRTDEALELIQSSTEDQNYTEGADMTLIELYRVTSNLPEMKATFERLMERRPDDIHMQIDYANTLYKSGEPLEARKLIEPMLRKKLTDNRALVKITNLWLEYDPNPLTENMFSFLSKEGSLESRIAIGRYLLARGKATEANRILQSVSRQISLEASALYARTLYEMGETAEANRFASIILDEDETNADALLIRVKQSIADKNYAKAINDAQIIVRDNPKLRAGYLSLIDVYTAKNDKNGAKRVFVDAAKQLPQDLILFEKYTDFLLDNDDKVRATIVARTFARDTTASVKAWQLYEKTCEEADLESCRQQANLGAKAANIIYAIDVPPGTPPTRGLFGRLN</sequence>
<dbReference type="EMBL" id="BAAAEM010000003">
    <property type="protein sequence ID" value="GAA0482231.1"/>
    <property type="molecule type" value="Genomic_DNA"/>
</dbReference>
<name>A0ABN1AS49_9SPHN</name>
<dbReference type="PANTHER" id="PTHR12558">
    <property type="entry name" value="CELL DIVISION CYCLE 16,23,27"/>
    <property type="match status" value="1"/>
</dbReference>
<proteinExistence type="predicted"/>
<dbReference type="Proteomes" id="UP001500713">
    <property type="component" value="Unassembled WGS sequence"/>
</dbReference>
<accession>A0ABN1AS49</accession>
<gene>
    <name evidence="1" type="ORF">GCM10009096_25710</name>
</gene>
<dbReference type="InterPro" id="IPR019734">
    <property type="entry name" value="TPR_rpt"/>
</dbReference>
<dbReference type="Pfam" id="PF13432">
    <property type="entry name" value="TPR_16"/>
    <property type="match status" value="1"/>
</dbReference>
<keyword evidence="2" id="KW-1185">Reference proteome</keyword>
<organism evidence="1 2">
    <name type="scientific">Parasphingorhabdus litoris</name>
    <dbReference type="NCBI Taxonomy" id="394733"/>
    <lineage>
        <taxon>Bacteria</taxon>
        <taxon>Pseudomonadati</taxon>
        <taxon>Pseudomonadota</taxon>
        <taxon>Alphaproteobacteria</taxon>
        <taxon>Sphingomonadales</taxon>
        <taxon>Sphingomonadaceae</taxon>
        <taxon>Parasphingorhabdus</taxon>
    </lineage>
</organism>
<protein>
    <recommendedName>
        <fullName evidence="3">Tetratricopeptide repeat protein</fullName>
    </recommendedName>
</protein>